<accession>A0A836GQ81</accession>
<reference evidence="1 2" key="1">
    <citation type="submission" date="2021-03" db="EMBL/GenBank/DDBJ databases">
        <title>Leishmania (Mundinia) martiniquensis Genome sequencing and assembly.</title>
        <authorList>
            <person name="Almutairi H."/>
            <person name="Gatherer D."/>
        </authorList>
    </citation>
    <scope>NUCLEOTIDE SEQUENCE [LARGE SCALE GENOMIC DNA]</scope>
    <source>
        <strain evidence="1">LSCM1</strain>
    </source>
</reference>
<proteinExistence type="predicted"/>
<name>A0A836GQ81_9TRYP</name>
<gene>
    <name evidence="1" type="ORF">LSCM1_07296</name>
</gene>
<dbReference type="RefSeq" id="XP_067181029.1">
    <property type="nucleotide sequence ID" value="XM_067324672.1"/>
</dbReference>
<evidence type="ECO:0000313" key="1">
    <source>
        <dbReference type="EMBL" id="KAG5486177.1"/>
    </source>
</evidence>
<dbReference type="AlphaFoldDB" id="A0A836GQ81"/>
<dbReference type="EMBL" id="JAFEUZ010000007">
    <property type="protein sequence ID" value="KAG5486177.1"/>
    <property type="molecule type" value="Genomic_DNA"/>
</dbReference>
<keyword evidence="2" id="KW-1185">Reference proteome</keyword>
<dbReference type="GeneID" id="92517184"/>
<comment type="caution">
    <text evidence="1">The sequence shown here is derived from an EMBL/GenBank/DDBJ whole genome shotgun (WGS) entry which is preliminary data.</text>
</comment>
<dbReference type="Proteomes" id="UP000673552">
    <property type="component" value="Chromosome 7"/>
</dbReference>
<protein>
    <submittedName>
        <fullName evidence="1">Uncharacterized protein</fullName>
    </submittedName>
</protein>
<dbReference type="KEGG" id="lmat:92517184"/>
<evidence type="ECO:0000313" key="2">
    <source>
        <dbReference type="Proteomes" id="UP000673552"/>
    </source>
</evidence>
<dbReference type="OrthoDB" id="273369at2759"/>
<sequence>MDDLCPRRVWGFSTGCILAPRRWTLDVASHHLAHTYRKGGEAATSSAAPGSNVIPEDALPLGTSSNTARFESMDETGATLYVTELFVPRASALNVPDTAAPDALGQSNWCVERLRASLLRHSSWRAGPAHGVDSALSAALAVEKSGCAERERAPLCAWVVEVTAVPRSPTTLAVVPPATSTACATTATSISIAAALQPFFRLFLEVVWDGGASASAASGAVDDAAHRILAYLESLYRTPALELDGFRFFTANPAACGVPSGDPTRVCPQTSKMSTRASAVTNLREPCAPHVLVAMGDDALSSVWGVSLYSAAGAAFVQLLIPSCSSLPPPPLLPRHQSAVNEAHSLKASCSLFPISAFPACSDVDAASAVQRLLQHDLQLCWEGLSLSMTVAGVETVVAVGALQLDDACAMPSSIYSFPSVEQAWEAHVHRAMHQQCRQEHTRGWAGGDSEMAGVSARHETVSLWELRRLSTSSRPISEELDAVLRKGELQKSALDDPSLSSGERSMRLVVRDIGAPPVAPRWTSYLLRIRRGSAEGEQVHVNSCEHSFAAAQGTSLSGVAHTDAGADELYVLQLHAPRVLSTHALIVCLAVPTSLVADEGRLGKRRETEEGADTTAANVHDAASLAAAALGSAYRMAPYVPSLWLPREVALRGGSGVCSRSGRLLLHVSPCDARYTNIHLAPVASNAFTTLGSIIAWTSQGPVPHQGAAARCEESTQRCGTSSFVSPTSTGLVNTSAVWTLIGDGRSAAAYLEDALSEYMYDTGAKSLLNVGQPSQHECQPGLLVVRRSPKQRYSMTGSASGSSSAAGTVSSLVGVQEVCAAWLDVGTAHRLFLSVRDVGVGEVLVVKGSLVGPHTEYLRKDGGGCDAATAARETASRAEEATLESWIGGITASVVAPPRQ</sequence>
<organism evidence="1 2">
    <name type="scientific">Leishmania martiniquensis</name>
    <dbReference type="NCBI Taxonomy" id="1580590"/>
    <lineage>
        <taxon>Eukaryota</taxon>
        <taxon>Discoba</taxon>
        <taxon>Euglenozoa</taxon>
        <taxon>Kinetoplastea</taxon>
        <taxon>Metakinetoplastina</taxon>
        <taxon>Trypanosomatida</taxon>
        <taxon>Trypanosomatidae</taxon>
        <taxon>Leishmaniinae</taxon>
        <taxon>Leishmania</taxon>
    </lineage>
</organism>